<evidence type="ECO:0000256" key="1">
    <source>
        <dbReference type="ARBA" id="ARBA00004123"/>
    </source>
</evidence>
<dbReference type="AlphaFoldDB" id="A0AAE9W9U0"/>
<comment type="similarity">
    <text evidence="3 10">Belongs to the SPT4 family.</text>
</comment>
<dbReference type="KEGG" id="som:SOMG_00568"/>
<keyword evidence="6" id="KW-0507">mRNA processing</keyword>
<dbReference type="GO" id="GO:0140673">
    <property type="term" value="P:transcription elongation-coupled chromatin remodeling"/>
    <property type="evidence" value="ECO:0007669"/>
    <property type="project" value="InterPro"/>
</dbReference>
<dbReference type="PANTHER" id="PTHR12882">
    <property type="entry name" value="SUPPRESSOR OF TY 4"/>
    <property type="match status" value="1"/>
</dbReference>
<dbReference type="SMART" id="SM01389">
    <property type="entry name" value="Spt4"/>
    <property type="match status" value="1"/>
</dbReference>
<dbReference type="SUPFAM" id="SSF63393">
    <property type="entry name" value="RNA polymerase subunits"/>
    <property type="match status" value="1"/>
</dbReference>
<gene>
    <name evidence="12" type="primary">spt4</name>
    <name evidence="12" type="ORF">SOMG_00568</name>
</gene>
<evidence type="ECO:0000256" key="6">
    <source>
        <dbReference type="ARBA" id="ARBA00022664"/>
    </source>
</evidence>
<dbReference type="FunFam" id="3.30.40.210:FF:000003">
    <property type="entry name" value="Transcription elongation factor SPT4"/>
    <property type="match status" value="1"/>
</dbReference>
<dbReference type="GO" id="GO:0000775">
    <property type="term" value="C:chromosome, centromeric region"/>
    <property type="evidence" value="ECO:0007669"/>
    <property type="project" value="UniProtKB-SubCell"/>
</dbReference>
<name>A0AAE9W9U0_9SCHI</name>
<evidence type="ECO:0000256" key="3">
    <source>
        <dbReference type="ARBA" id="ARBA00010464"/>
    </source>
</evidence>
<keyword evidence="12" id="KW-0648">Protein biosynthesis</keyword>
<keyword evidence="5" id="KW-0158">Chromosome</keyword>
<dbReference type="Gene3D" id="3.30.40.210">
    <property type="match status" value="1"/>
</dbReference>
<organism evidence="12 13">
    <name type="scientific">Schizosaccharomyces osmophilus</name>
    <dbReference type="NCBI Taxonomy" id="2545709"/>
    <lineage>
        <taxon>Eukaryota</taxon>
        <taxon>Fungi</taxon>
        <taxon>Dikarya</taxon>
        <taxon>Ascomycota</taxon>
        <taxon>Taphrinomycotina</taxon>
        <taxon>Schizosaccharomycetes</taxon>
        <taxon>Schizosaccharomycetales</taxon>
        <taxon>Schizosaccharomycetaceae</taxon>
        <taxon>Schizosaccharomyces</taxon>
    </lineage>
</organism>
<dbReference type="GO" id="GO:0000785">
    <property type="term" value="C:chromatin"/>
    <property type="evidence" value="ECO:0007669"/>
    <property type="project" value="UniProtKB-ARBA"/>
</dbReference>
<dbReference type="GO" id="GO:0006355">
    <property type="term" value="P:regulation of DNA-templated transcription"/>
    <property type="evidence" value="ECO:0007669"/>
    <property type="project" value="InterPro"/>
</dbReference>
<evidence type="ECO:0000256" key="9">
    <source>
        <dbReference type="ARBA" id="ARBA00023328"/>
    </source>
</evidence>
<dbReference type="GO" id="GO:0003746">
    <property type="term" value="F:translation elongation factor activity"/>
    <property type="evidence" value="ECO:0007669"/>
    <property type="project" value="UniProtKB-KW"/>
</dbReference>
<sequence length="105" mass="11900">MDKLSRSRSRACLICGIVLPHNVFANKGCPNDGVDDVETFTSPVFEGIMAMMVPTESWVARWQRIDNFTPGIYATRVQGVLNDDIVESLRRRGINYRPRNGTPWD</sequence>
<evidence type="ECO:0000256" key="5">
    <source>
        <dbReference type="ARBA" id="ARBA00022454"/>
    </source>
</evidence>
<dbReference type="PANTHER" id="PTHR12882:SF1">
    <property type="entry name" value="TRANSCRIPTION ELONGATION FACTOR SPT4"/>
    <property type="match status" value="1"/>
</dbReference>
<evidence type="ECO:0000256" key="10">
    <source>
        <dbReference type="PIRNR" id="PIRNR025023"/>
    </source>
</evidence>
<proteinExistence type="inferred from homology"/>
<keyword evidence="13" id="KW-1185">Reference proteome</keyword>
<keyword evidence="7 10" id="KW-0804">Transcription</keyword>
<protein>
    <recommendedName>
        <fullName evidence="4 10">Transcription elongation factor SPT4</fullName>
    </recommendedName>
</protein>
<evidence type="ECO:0000313" key="13">
    <source>
        <dbReference type="Proteomes" id="UP001212411"/>
    </source>
</evidence>
<evidence type="ECO:0000256" key="7">
    <source>
        <dbReference type="ARBA" id="ARBA00023163"/>
    </source>
</evidence>
<comment type="function">
    <text evidence="10">The SPT4-SPT5 complex mediates both activation and inhibition of transcription elongation, and plays a role in pre-mRNA processing. This complex seems to be important for the stability of the RNA polymerase II elongation machinery on the chromatin template but not for the inherent ability of this machinery to translocate down the gene.</text>
</comment>
<evidence type="ECO:0000256" key="2">
    <source>
        <dbReference type="ARBA" id="ARBA00004584"/>
    </source>
</evidence>
<dbReference type="GO" id="GO:0000993">
    <property type="term" value="F:RNA polymerase II complex binding"/>
    <property type="evidence" value="ECO:0007669"/>
    <property type="project" value="TreeGrafter"/>
</dbReference>
<reference evidence="12 13" key="1">
    <citation type="journal article" date="2023" name="G3 (Bethesda)">
        <title>A high-quality reference genome for the fission yeast Schizosaccharomyces osmophilus.</title>
        <authorList>
            <person name="Jia G.S."/>
            <person name="Zhang W.C."/>
            <person name="Liang Y."/>
            <person name="Liu X.H."/>
            <person name="Rhind N."/>
            <person name="Pidoux A."/>
            <person name="Brysch-Herzberg M."/>
            <person name="Du L.L."/>
        </authorList>
    </citation>
    <scope>NUCLEOTIDE SEQUENCE [LARGE SCALE GENOMIC DNA]</scope>
    <source>
        <strain evidence="12 13">CBS 15793</strain>
    </source>
</reference>
<dbReference type="PIRSF" id="PIRSF025023">
    <property type="entry name" value="Spt4"/>
    <property type="match status" value="1"/>
</dbReference>
<dbReference type="Pfam" id="PF06093">
    <property type="entry name" value="Spt4"/>
    <property type="match status" value="1"/>
</dbReference>
<comment type="subcellular location">
    <subcellularLocation>
        <location evidence="2">Chromosome</location>
        <location evidence="2">Centromere</location>
    </subcellularLocation>
    <subcellularLocation>
        <location evidence="1 10">Nucleus</location>
    </subcellularLocation>
</comment>
<evidence type="ECO:0000313" key="12">
    <source>
        <dbReference type="EMBL" id="WBW71983.1"/>
    </source>
</evidence>
<dbReference type="GO" id="GO:0032044">
    <property type="term" value="C:DSIF complex"/>
    <property type="evidence" value="ECO:0007669"/>
    <property type="project" value="UniProtKB-ARBA"/>
</dbReference>
<accession>A0AAE9W9U0</accession>
<dbReference type="CDD" id="cd07973">
    <property type="entry name" value="Spt4"/>
    <property type="match status" value="1"/>
</dbReference>
<keyword evidence="8 10" id="KW-0539">Nucleus</keyword>
<dbReference type="InterPro" id="IPR038510">
    <property type="entry name" value="Spt4_sf"/>
</dbReference>
<dbReference type="InterPro" id="IPR029040">
    <property type="entry name" value="RPABC4/Spt4"/>
</dbReference>
<dbReference type="Proteomes" id="UP001212411">
    <property type="component" value="Chromosome 1"/>
</dbReference>
<dbReference type="GO" id="GO:0006397">
    <property type="term" value="P:mRNA processing"/>
    <property type="evidence" value="ECO:0007669"/>
    <property type="project" value="UniProtKB-KW"/>
</dbReference>
<dbReference type="EMBL" id="CP115611">
    <property type="protein sequence ID" value="WBW71983.1"/>
    <property type="molecule type" value="Genomic_DNA"/>
</dbReference>
<evidence type="ECO:0000259" key="11">
    <source>
        <dbReference type="SMART" id="SM01389"/>
    </source>
</evidence>
<evidence type="ECO:0000256" key="8">
    <source>
        <dbReference type="ARBA" id="ARBA00023242"/>
    </source>
</evidence>
<feature type="domain" description="Spt4/RpoE2 zinc finger" evidence="11">
    <location>
        <begin position="9"/>
        <end position="78"/>
    </location>
</feature>
<evidence type="ECO:0000256" key="4">
    <source>
        <dbReference type="ARBA" id="ARBA00020182"/>
    </source>
</evidence>
<dbReference type="InterPro" id="IPR009287">
    <property type="entry name" value="Spt4"/>
</dbReference>
<dbReference type="InterPro" id="IPR022800">
    <property type="entry name" value="Spt4/RpoE2_Znf"/>
</dbReference>
<dbReference type="GeneID" id="80874051"/>
<dbReference type="RefSeq" id="XP_056036226.1">
    <property type="nucleotide sequence ID" value="XM_056179362.1"/>
</dbReference>
<keyword evidence="9" id="KW-0137">Centromere</keyword>
<keyword evidence="12" id="KW-0251">Elongation factor</keyword>
<dbReference type="GO" id="GO:0008270">
    <property type="term" value="F:zinc ion binding"/>
    <property type="evidence" value="ECO:0007669"/>
    <property type="project" value="InterPro"/>
</dbReference>